<dbReference type="SUPFAM" id="SSF52172">
    <property type="entry name" value="CheY-like"/>
    <property type="match status" value="1"/>
</dbReference>
<dbReference type="Proteomes" id="UP000885759">
    <property type="component" value="Unassembled WGS sequence"/>
</dbReference>
<dbReference type="InterPro" id="IPR046947">
    <property type="entry name" value="LytR-like"/>
</dbReference>
<dbReference type="Gene3D" id="3.40.50.2300">
    <property type="match status" value="1"/>
</dbReference>
<evidence type="ECO:0000259" key="3">
    <source>
        <dbReference type="PROSITE" id="PS50930"/>
    </source>
</evidence>
<dbReference type="GO" id="GO:0003677">
    <property type="term" value="F:DNA binding"/>
    <property type="evidence" value="ECO:0007669"/>
    <property type="project" value="InterPro"/>
</dbReference>
<dbReference type="InterPro" id="IPR007492">
    <property type="entry name" value="LytTR_DNA-bd_dom"/>
</dbReference>
<dbReference type="SMART" id="SM00448">
    <property type="entry name" value="REC"/>
    <property type="match status" value="1"/>
</dbReference>
<proteinExistence type="predicted"/>
<dbReference type="AlphaFoldDB" id="A0A7C4VEA7"/>
<dbReference type="SMART" id="SM00850">
    <property type="entry name" value="LytTR"/>
    <property type="match status" value="1"/>
</dbReference>
<evidence type="ECO:0000313" key="4">
    <source>
        <dbReference type="EMBL" id="HGY10143.1"/>
    </source>
</evidence>
<feature type="domain" description="HTH LytTR-type" evidence="3">
    <location>
        <begin position="132"/>
        <end position="236"/>
    </location>
</feature>
<name>A0A7C4VEA7_9DEIN</name>
<dbReference type="Gene3D" id="2.40.50.1020">
    <property type="entry name" value="LytTr DNA-binding domain"/>
    <property type="match status" value="1"/>
</dbReference>
<reference evidence="4" key="1">
    <citation type="journal article" date="2020" name="mSystems">
        <title>Genome- and Community-Level Interaction Insights into Carbon Utilization and Element Cycling Functions of Hydrothermarchaeota in Hydrothermal Sediment.</title>
        <authorList>
            <person name="Zhou Z."/>
            <person name="Liu Y."/>
            <person name="Xu W."/>
            <person name="Pan J."/>
            <person name="Luo Z.H."/>
            <person name="Li M."/>
        </authorList>
    </citation>
    <scope>NUCLEOTIDE SEQUENCE [LARGE SCALE GENOMIC DNA]</scope>
    <source>
        <strain evidence="4">HyVt-570</strain>
    </source>
</reference>
<sequence length="237" mass="26539">MKVLLVDDEQPARAELRWALARVEPDLHVGEAANAAEALRELRSGGYDAVFLDVRMPGLSGLQLAELLAELPQRPLVVFVTAYAEHAVRAFELEAADYLVKPVDEARVARTVARMHRLLAEARPTGRAARRLWVELDNENLKPLDLADVAWFEAREKKVYAHAPGGPYRVDQTLKQLEEWLPPAFVRVHKSAIVNLEHVAEVVPWFSGAYRIRLKDGATVKMSRRHAAGFWKAGGGR</sequence>
<feature type="modified residue" description="4-aspartylphosphate" evidence="1">
    <location>
        <position position="53"/>
    </location>
</feature>
<evidence type="ECO:0000259" key="2">
    <source>
        <dbReference type="PROSITE" id="PS50110"/>
    </source>
</evidence>
<feature type="domain" description="Response regulatory" evidence="2">
    <location>
        <begin position="2"/>
        <end position="116"/>
    </location>
</feature>
<dbReference type="PROSITE" id="PS50930">
    <property type="entry name" value="HTH_LYTTR"/>
    <property type="match status" value="1"/>
</dbReference>
<dbReference type="PROSITE" id="PS50110">
    <property type="entry name" value="RESPONSE_REGULATORY"/>
    <property type="match status" value="1"/>
</dbReference>
<dbReference type="GO" id="GO:0000156">
    <property type="term" value="F:phosphorelay response regulator activity"/>
    <property type="evidence" value="ECO:0007669"/>
    <property type="project" value="InterPro"/>
</dbReference>
<protein>
    <submittedName>
        <fullName evidence="4">Response regulator transcription factor</fullName>
    </submittedName>
</protein>
<dbReference type="PANTHER" id="PTHR37299:SF1">
    <property type="entry name" value="STAGE 0 SPORULATION PROTEIN A HOMOLOG"/>
    <property type="match status" value="1"/>
</dbReference>
<dbReference type="InterPro" id="IPR001789">
    <property type="entry name" value="Sig_transdc_resp-reg_receiver"/>
</dbReference>
<dbReference type="Pfam" id="PF04397">
    <property type="entry name" value="LytTR"/>
    <property type="match status" value="1"/>
</dbReference>
<accession>A0A7C4VEA7</accession>
<comment type="caution">
    <text evidence="4">The sequence shown here is derived from an EMBL/GenBank/DDBJ whole genome shotgun (WGS) entry which is preliminary data.</text>
</comment>
<gene>
    <name evidence="4" type="ORF">ENK37_08860</name>
</gene>
<dbReference type="EMBL" id="DRPZ01000227">
    <property type="protein sequence ID" value="HGY10143.1"/>
    <property type="molecule type" value="Genomic_DNA"/>
</dbReference>
<dbReference type="Pfam" id="PF00072">
    <property type="entry name" value="Response_reg"/>
    <property type="match status" value="1"/>
</dbReference>
<dbReference type="InterPro" id="IPR011006">
    <property type="entry name" value="CheY-like_superfamily"/>
</dbReference>
<evidence type="ECO:0000256" key="1">
    <source>
        <dbReference type="PROSITE-ProRule" id="PRU00169"/>
    </source>
</evidence>
<keyword evidence="1" id="KW-0597">Phosphoprotein</keyword>
<dbReference type="PANTHER" id="PTHR37299">
    <property type="entry name" value="TRANSCRIPTIONAL REGULATOR-RELATED"/>
    <property type="match status" value="1"/>
</dbReference>
<organism evidence="4">
    <name type="scientific">Oceanithermus profundus</name>
    <dbReference type="NCBI Taxonomy" id="187137"/>
    <lineage>
        <taxon>Bacteria</taxon>
        <taxon>Thermotogati</taxon>
        <taxon>Deinococcota</taxon>
        <taxon>Deinococci</taxon>
        <taxon>Thermales</taxon>
        <taxon>Thermaceae</taxon>
        <taxon>Oceanithermus</taxon>
    </lineage>
</organism>